<dbReference type="EMBL" id="KZ293439">
    <property type="protein sequence ID" value="PBK66643.1"/>
    <property type="molecule type" value="Genomic_DNA"/>
</dbReference>
<evidence type="ECO:0000313" key="3">
    <source>
        <dbReference type="Proteomes" id="UP000218334"/>
    </source>
</evidence>
<protein>
    <submittedName>
        <fullName evidence="2">Uncharacterized protein</fullName>
    </submittedName>
</protein>
<proteinExistence type="predicted"/>
<keyword evidence="3" id="KW-1185">Reference proteome</keyword>
<dbReference type="Proteomes" id="UP000218334">
    <property type="component" value="Unassembled WGS sequence"/>
</dbReference>
<sequence>MMALGYDIQISELPEHAEYPWFLSRLDEYMALHVDYKEDWLNGQATEFLMDYPEWEPAHEQDSAYMAFITRVFDQLAMEEQARRAAGGESKPSPDWPVMRTDTQRDSVEWGGLDDPAWAPGLPASCWGCDDAADTGPLENLASDLLATMPSQLLIARKPNPATGNSKRPPFVYTEEQNQHLRKKAVFHAKAQRSGSPIVLQRFLNAFFMEWFFLFPEKTELSGFELEAAQHFRKQDLLKMLRWAYWNTPFTADPSEASEARNAELDEARILRLGLEAQPRGILLLTAQIEAAAEEERARTDVDEAEEEEVAVVEMVDVADEVSPARTRICHSGAPPPTTRISDPARTATFYAALDALKDLREEQEVEGEVEDGEATVINFF</sequence>
<feature type="region of interest" description="Disordered" evidence="1">
    <location>
        <begin position="81"/>
        <end position="100"/>
    </location>
</feature>
<evidence type="ECO:0000313" key="2">
    <source>
        <dbReference type="EMBL" id="PBK66643.1"/>
    </source>
</evidence>
<accession>A0A2H3BS04</accession>
<reference evidence="3" key="1">
    <citation type="journal article" date="2017" name="Nat. Ecol. Evol.">
        <title>Genome expansion and lineage-specific genetic innovations in the forest pathogenic fungi Armillaria.</title>
        <authorList>
            <person name="Sipos G."/>
            <person name="Prasanna A.N."/>
            <person name="Walter M.C."/>
            <person name="O'Connor E."/>
            <person name="Balint B."/>
            <person name="Krizsan K."/>
            <person name="Kiss B."/>
            <person name="Hess J."/>
            <person name="Varga T."/>
            <person name="Slot J."/>
            <person name="Riley R."/>
            <person name="Boka B."/>
            <person name="Rigling D."/>
            <person name="Barry K."/>
            <person name="Lee J."/>
            <person name="Mihaltcheva S."/>
            <person name="LaButti K."/>
            <person name="Lipzen A."/>
            <person name="Waldron R."/>
            <person name="Moloney N.M."/>
            <person name="Sperisen C."/>
            <person name="Kredics L."/>
            <person name="Vagvoelgyi C."/>
            <person name="Patrignani A."/>
            <person name="Fitzpatrick D."/>
            <person name="Nagy I."/>
            <person name="Doyle S."/>
            <person name="Anderson J.B."/>
            <person name="Grigoriev I.V."/>
            <person name="Gueldener U."/>
            <person name="Muensterkoetter M."/>
            <person name="Nagy L.G."/>
        </authorList>
    </citation>
    <scope>NUCLEOTIDE SEQUENCE [LARGE SCALE GENOMIC DNA]</scope>
    <source>
        <strain evidence="3">28-4</strain>
    </source>
</reference>
<dbReference type="AlphaFoldDB" id="A0A2H3BS04"/>
<name>A0A2H3BS04_9AGAR</name>
<evidence type="ECO:0000256" key="1">
    <source>
        <dbReference type="SAM" id="MobiDB-lite"/>
    </source>
</evidence>
<organism evidence="2 3">
    <name type="scientific">Armillaria solidipes</name>
    <dbReference type="NCBI Taxonomy" id="1076256"/>
    <lineage>
        <taxon>Eukaryota</taxon>
        <taxon>Fungi</taxon>
        <taxon>Dikarya</taxon>
        <taxon>Basidiomycota</taxon>
        <taxon>Agaricomycotina</taxon>
        <taxon>Agaricomycetes</taxon>
        <taxon>Agaricomycetidae</taxon>
        <taxon>Agaricales</taxon>
        <taxon>Marasmiineae</taxon>
        <taxon>Physalacriaceae</taxon>
        <taxon>Armillaria</taxon>
    </lineage>
</organism>
<gene>
    <name evidence="2" type="ORF">ARMSODRAFT_977224</name>
</gene>